<dbReference type="InterPro" id="IPR029052">
    <property type="entry name" value="Metallo-depent_PP-like"/>
</dbReference>
<comment type="caution">
    <text evidence="6">The sequence shown here is derived from an EMBL/GenBank/DDBJ whole genome shotgun (WGS) entry which is preliminary data.</text>
</comment>
<protein>
    <submittedName>
        <fullName evidence="6">Metallophosphoesterase</fullName>
    </submittedName>
</protein>
<dbReference type="EMBL" id="STGY01000024">
    <property type="protein sequence ID" value="THV42469.1"/>
    <property type="molecule type" value="Genomic_DNA"/>
</dbReference>
<sequence>MKLLHLSDTHLAAGGKLHETGVNATETLRGLLSDLEPVRNIDAVLVTGDVADDGSVEAYERARDLIGAFARERGVPTIFSTGNTDDRTGFATVLGSGHLDAEGHDHASASFDSPGGERAAVSVLNGLRLITLDTLVPGEPHGHLGAGQLDWLRSVLAETAAKGTALAFHHPPILHPSAVQRPPTLLNPEDLAEAIAGTDVRVILCGHYHLQLAGRLGEAMVWVGPGVVNRRDLACGDETVRYVRGAAATLADLTDLRAPVFHTMPGRDPRAGEILFEMGGEELREALRRLGAEG</sequence>
<keyword evidence="1" id="KW-0479">Metal-binding</keyword>
<comment type="similarity">
    <text evidence="4">Belongs to the cyclic nucleotide phosphodiesterase class-III family.</text>
</comment>
<keyword evidence="3" id="KW-0408">Iron</keyword>
<dbReference type="SUPFAM" id="SSF56300">
    <property type="entry name" value="Metallo-dependent phosphatases"/>
    <property type="match status" value="1"/>
</dbReference>
<evidence type="ECO:0000256" key="3">
    <source>
        <dbReference type="ARBA" id="ARBA00023004"/>
    </source>
</evidence>
<reference evidence="6 7" key="2">
    <citation type="submission" date="2019-05" db="EMBL/GenBank/DDBJ databases">
        <title>Glycomyces buryatensis sp. nov.</title>
        <authorList>
            <person name="Nikitina E."/>
        </authorList>
    </citation>
    <scope>NUCLEOTIDE SEQUENCE [LARGE SCALE GENOMIC DNA]</scope>
    <source>
        <strain evidence="6 7">18</strain>
    </source>
</reference>
<dbReference type="Pfam" id="PF00149">
    <property type="entry name" value="Metallophos"/>
    <property type="match status" value="1"/>
</dbReference>
<dbReference type="AlphaFoldDB" id="A0A4S8QM34"/>
<name>A0A4S8QM34_9ACTN</name>
<reference evidence="7" key="1">
    <citation type="submission" date="2019-04" db="EMBL/GenBank/DDBJ databases">
        <title>Nocardioides xinjiangensis sp. nov.</title>
        <authorList>
            <person name="Liu S."/>
        </authorList>
    </citation>
    <scope>NUCLEOTIDE SEQUENCE [LARGE SCALE GENOMIC DNA]</scope>
    <source>
        <strain evidence="7">18</strain>
    </source>
</reference>
<organism evidence="6 7">
    <name type="scientific">Glycomyces buryatensis</name>
    <dbReference type="NCBI Taxonomy" id="2570927"/>
    <lineage>
        <taxon>Bacteria</taxon>
        <taxon>Bacillati</taxon>
        <taxon>Actinomycetota</taxon>
        <taxon>Actinomycetes</taxon>
        <taxon>Glycomycetales</taxon>
        <taxon>Glycomycetaceae</taxon>
        <taxon>Glycomyces</taxon>
    </lineage>
</organism>
<dbReference type="PANTHER" id="PTHR42988">
    <property type="entry name" value="PHOSPHOHYDROLASE"/>
    <property type="match status" value="1"/>
</dbReference>
<evidence type="ECO:0000259" key="5">
    <source>
        <dbReference type="Pfam" id="PF00149"/>
    </source>
</evidence>
<evidence type="ECO:0000313" key="6">
    <source>
        <dbReference type="EMBL" id="THV42469.1"/>
    </source>
</evidence>
<dbReference type="InterPro" id="IPR004843">
    <property type="entry name" value="Calcineurin-like_PHP"/>
</dbReference>
<evidence type="ECO:0000256" key="2">
    <source>
        <dbReference type="ARBA" id="ARBA00022801"/>
    </source>
</evidence>
<dbReference type="Gene3D" id="3.60.21.10">
    <property type="match status" value="1"/>
</dbReference>
<keyword evidence="2" id="KW-0378">Hydrolase</keyword>
<dbReference type="RefSeq" id="WP_136533683.1">
    <property type="nucleotide sequence ID" value="NZ_STGY01000024.1"/>
</dbReference>
<dbReference type="Proteomes" id="UP000308760">
    <property type="component" value="Unassembled WGS sequence"/>
</dbReference>
<keyword evidence="7" id="KW-1185">Reference proteome</keyword>
<dbReference type="InterPro" id="IPR050884">
    <property type="entry name" value="CNP_phosphodiesterase-III"/>
</dbReference>
<dbReference type="OrthoDB" id="5241795at2"/>
<dbReference type="GO" id="GO:0046872">
    <property type="term" value="F:metal ion binding"/>
    <property type="evidence" value="ECO:0007669"/>
    <property type="project" value="UniProtKB-KW"/>
</dbReference>
<accession>A0A4S8QM34</accession>
<evidence type="ECO:0000313" key="7">
    <source>
        <dbReference type="Proteomes" id="UP000308760"/>
    </source>
</evidence>
<gene>
    <name evidence="6" type="ORF">FAB82_06235</name>
</gene>
<evidence type="ECO:0000256" key="1">
    <source>
        <dbReference type="ARBA" id="ARBA00022723"/>
    </source>
</evidence>
<feature type="domain" description="Calcineurin-like phosphoesterase" evidence="5">
    <location>
        <begin position="1"/>
        <end position="209"/>
    </location>
</feature>
<dbReference type="GO" id="GO:0016787">
    <property type="term" value="F:hydrolase activity"/>
    <property type="evidence" value="ECO:0007669"/>
    <property type="project" value="UniProtKB-KW"/>
</dbReference>
<dbReference type="PANTHER" id="PTHR42988:SF2">
    <property type="entry name" value="CYCLIC NUCLEOTIDE PHOSPHODIESTERASE CBUA0032-RELATED"/>
    <property type="match status" value="1"/>
</dbReference>
<proteinExistence type="inferred from homology"/>
<evidence type="ECO:0000256" key="4">
    <source>
        <dbReference type="ARBA" id="ARBA00025742"/>
    </source>
</evidence>